<organism evidence="7 8">
    <name type="scientific">Maribacter stanieri</name>
    <dbReference type="NCBI Taxonomy" id="440514"/>
    <lineage>
        <taxon>Bacteria</taxon>
        <taxon>Pseudomonadati</taxon>
        <taxon>Bacteroidota</taxon>
        <taxon>Flavobacteriia</taxon>
        <taxon>Flavobacteriales</taxon>
        <taxon>Flavobacteriaceae</taxon>
        <taxon>Maribacter</taxon>
    </lineage>
</organism>
<feature type="transmembrane region" description="Helical" evidence="6">
    <location>
        <begin position="375"/>
        <end position="394"/>
    </location>
</feature>
<feature type="transmembrane region" description="Helical" evidence="6">
    <location>
        <begin position="53"/>
        <end position="76"/>
    </location>
</feature>
<dbReference type="RefSeq" id="WP_091902063.1">
    <property type="nucleotide sequence ID" value="NZ_FOYX01000001.1"/>
</dbReference>
<evidence type="ECO:0000256" key="4">
    <source>
        <dbReference type="ARBA" id="ARBA00022989"/>
    </source>
</evidence>
<keyword evidence="2" id="KW-1003">Cell membrane</keyword>
<comment type="subcellular location">
    <subcellularLocation>
        <location evidence="1">Cell membrane</location>
        <topology evidence="1">Multi-pass membrane protein</topology>
    </subcellularLocation>
</comment>
<feature type="transmembrane region" description="Helical" evidence="6">
    <location>
        <begin position="21"/>
        <end position="41"/>
    </location>
</feature>
<evidence type="ECO:0000256" key="2">
    <source>
        <dbReference type="ARBA" id="ARBA00022475"/>
    </source>
</evidence>
<feature type="transmembrane region" description="Helical" evidence="6">
    <location>
        <begin position="308"/>
        <end position="333"/>
    </location>
</feature>
<sequence length="457" mass="50941">MALKNRILSNGLASILQKIIRVVEQLFLVPFFITAWGAAYYGEWLTLTIIPSVMAFSNLGFGSAAGNSFVLTYASGDQQKAASISKTGFYIITIMILVAILVSALTIVALDYFNVFEKSLIEKSDAIIAVSFMIVAQLLMFYLQLMEAYYRAAQKAALSINLITLKSAFLIGTGLLVLVLGYGVIEFALTQFIVILVFILLYGLKGRKVIGLFKTHKGIKDKAILKDITSKGLSYLMLPVWQIIYFQGSTFVVRIVLGPEAVAIFNTVRTLSRSFNQFLYLVEPTVFPELQYYIGKNQWETAKKIFRISILGVFLMSIIGCILLALFGPWFYAIWTKNELYLPKAMWYISISGLIFNALWYSAEMVFRAVNQPKKMGVFGIVSAVISVAFTYVFAQYLGLVGAALGALMLDILLVILILPLGCKLMHMSIGELFKHGLEDFTSLNQQLKSKLKSLKN</sequence>
<keyword evidence="8" id="KW-1185">Reference proteome</keyword>
<feature type="transmembrane region" description="Helical" evidence="6">
    <location>
        <begin position="157"/>
        <end position="181"/>
    </location>
</feature>
<evidence type="ECO:0000313" key="8">
    <source>
        <dbReference type="Proteomes" id="UP000199462"/>
    </source>
</evidence>
<evidence type="ECO:0000256" key="1">
    <source>
        <dbReference type="ARBA" id="ARBA00004651"/>
    </source>
</evidence>
<feature type="transmembrane region" description="Helical" evidence="6">
    <location>
        <begin position="345"/>
        <end position="363"/>
    </location>
</feature>
<dbReference type="PANTHER" id="PTHR30250">
    <property type="entry name" value="PST FAMILY PREDICTED COLANIC ACID TRANSPORTER"/>
    <property type="match status" value="1"/>
</dbReference>
<dbReference type="Proteomes" id="UP000199462">
    <property type="component" value="Unassembled WGS sequence"/>
</dbReference>
<dbReference type="GO" id="GO:0005886">
    <property type="term" value="C:plasma membrane"/>
    <property type="evidence" value="ECO:0007669"/>
    <property type="project" value="UniProtKB-SubCell"/>
</dbReference>
<feature type="transmembrane region" description="Helical" evidence="6">
    <location>
        <begin position="126"/>
        <end position="145"/>
    </location>
</feature>
<feature type="transmembrane region" description="Helical" evidence="6">
    <location>
        <begin position="88"/>
        <end position="114"/>
    </location>
</feature>
<dbReference type="EMBL" id="FOYX01000001">
    <property type="protein sequence ID" value="SFR62221.1"/>
    <property type="molecule type" value="Genomic_DNA"/>
</dbReference>
<evidence type="ECO:0000256" key="3">
    <source>
        <dbReference type="ARBA" id="ARBA00022692"/>
    </source>
</evidence>
<dbReference type="AlphaFoldDB" id="A0A1I6I6A2"/>
<evidence type="ECO:0000313" key="7">
    <source>
        <dbReference type="EMBL" id="SFR62221.1"/>
    </source>
</evidence>
<protein>
    <submittedName>
        <fullName evidence="7">Na+-driven multidrug efflux pump</fullName>
    </submittedName>
</protein>
<feature type="transmembrane region" description="Helical" evidence="6">
    <location>
        <begin position="400"/>
        <end position="421"/>
    </location>
</feature>
<evidence type="ECO:0000256" key="5">
    <source>
        <dbReference type="ARBA" id="ARBA00023136"/>
    </source>
</evidence>
<proteinExistence type="predicted"/>
<feature type="transmembrane region" description="Helical" evidence="6">
    <location>
        <begin position="187"/>
        <end position="204"/>
    </location>
</feature>
<accession>A0A1I6I6A2</accession>
<name>A0A1I6I6A2_9FLAO</name>
<dbReference type="InterPro" id="IPR050833">
    <property type="entry name" value="Poly_Biosynth_Transport"/>
</dbReference>
<keyword evidence="3 6" id="KW-0812">Transmembrane</keyword>
<evidence type="ECO:0000256" key="6">
    <source>
        <dbReference type="SAM" id="Phobius"/>
    </source>
</evidence>
<reference evidence="8" key="1">
    <citation type="submission" date="2016-10" db="EMBL/GenBank/DDBJ databases">
        <authorList>
            <person name="Varghese N."/>
            <person name="Submissions S."/>
        </authorList>
    </citation>
    <scope>NUCLEOTIDE SEQUENCE [LARGE SCALE GENOMIC DNA]</scope>
    <source>
        <strain evidence="8">DSM 19891</strain>
    </source>
</reference>
<gene>
    <name evidence="7" type="ORF">SAMN04488010_1183</name>
</gene>
<dbReference type="PANTHER" id="PTHR30250:SF11">
    <property type="entry name" value="O-ANTIGEN TRANSPORTER-RELATED"/>
    <property type="match status" value="1"/>
</dbReference>
<keyword evidence="5 6" id="KW-0472">Membrane</keyword>
<dbReference type="STRING" id="440514.SAMN04488010_1183"/>
<keyword evidence="4 6" id="KW-1133">Transmembrane helix</keyword>